<dbReference type="EMBL" id="LR877149">
    <property type="protein sequence ID" value="CAD2215726.1"/>
    <property type="molecule type" value="Genomic_DNA"/>
</dbReference>
<keyword evidence="3" id="KW-1185">Reference proteome</keyword>
<feature type="transmembrane region" description="Helical" evidence="1">
    <location>
        <begin position="291"/>
        <end position="316"/>
    </location>
</feature>
<protein>
    <submittedName>
        <fullName evidence="2">Uncharacterized protein</fullName>
    </submittedName>
</protein>
<dbReference type="VEuPathDB" id="TriTrypDB:ADEAN_000318400"/>
<keyword evidence="1" id="KW-1133">Transmembrane helix</keyword>
<dbReference type="Proteomes" id="UP000515908">
    <property type="component" value="Chromosome 05"/>
</dbReference>
<reference evidence="2 3" key="1">
    <citation type="submission" date="2020-08" db="EMBL/GenBank/DDBJ databases">
        <authorList>
            <person name="Newling K."/>
            <person name="Davey J."/>
            <person name="Forrester S."/>
        </authorList>
    </citation>
    <scope>NUCLEOTIDE SEQUENCE [LARGE SCALE GENOMIC DNA]</scope>
    <source>
        <strain evidence="3">Crithidia deanei Carvalho (ATCC PRA-265)</strain>
    </source>
</reference>
<feature type="transmembrane region" description="Helical" evidence="1">
    <location>
        <begin position="65"/>
        <end position="87"/>
    </location>
</feature>
<keyword evidence="1" id="KW-0812">Transmembrane</keyword>
<sequence length="368" mass="40116">MSTDKIQVAEFPIVVDREPFYTKPVTGTVLANPVNWVDRPPGEEEAAQLPNNAEWNRSVRRWGPYYLTATLLVLSSFALLLASFWVYSSTRTMTVGLVASSYGSYEKSICAGGCAALNQTGVQHLYDGVREQTIPPKRTPDYVKTVITTSAGFLQKFYDAHGGASAYECAPTDDGYTVRLLFDYGDLYGSYKTSCITRRTAFSGGVTYEVKPFFSRVLQTKGTVSYNDEVEVSTQVVLNIFILLFTLVGLILLVVVLAKLTRWTCSRGNTLSITFCSYCCGCAKTVRSARLCVLASAIILFVATAFAFGTTFGFIVKTLNSTTLRDSDRTTIVSSPTTAAIIMYVVATATLLGAVVLLFVGVGLRVSH</sequence>
<name>A0A7G2C7J5_9TRYP</name>
<feature type="transmembrane region" description="Helical" evidence="1">
    <location>
        <begin position="341"/>
        <end position="364"/>
    </location>
</feature>
<proteinExistence type="predicted"/>
<keyword evidence="1" id="KW-0472">Membrane</keyword>
<accession>A0A7G2C7J5</accession>
<dbReference type="AlphaFoldDB" id="A0A7G2C7J5"/>
<gene>
    <name evidence="2" type="ORF">ADEAN_000318400</name>
</gene>
<evidence type="ECO:0000313" key="3">
    <source>
        <dbReference type="Proteomes" id="UP000515908"/>
    </source>
</evidence>
<organism evidence="2 3">
    <name type="scientific">Angomonas deanei</name>
    <dbReference type="NCBI Taxonomy" id="59799"/>
    <lineage>
        <taxon>Eukaryota</taxon>
        <taxon>Discoba</taxon>
        <taxon>Euglenozoa</taxon>
        <taxon>Kinetoplastea</taxon>
        <taxon>Metakinetoplastina</taxon>
        <taxon>Trypanosomatida</taxon>
        <taxon>Trypanosomatidae</taxon>
        <taxon>Strigomonadinae</taxon>
        <taxon>Angomonas</taxon>
    </lineage>
</organism>
<evidence type="ECO:0000256" key="1">
    <source>
        <dbReference type="SAM" id="Phobius"/>
    </source>
</evidence>
<evidence type="ECO:0000313" key="2">
    <source>
        <dbReference type="EMBL" id="CAD2215726.1"/>
    </source>
</evidence>
<feature type="transmembrane region" description="Helical" evidence="1">
    <location>
        <begin position="236"/>
        <end position="258"/>
    </location>
</feature>